<dbReference type="AlphaFoldDB" id="A0AAE0YFS3"/>
<evidence type="ECO:0000313" key="1">
    <source>
        <dbReference type="EMBL" id="KAK3744313.1"/>
    </source>
</evidence>
<protein>
    <submittedName>
        <fullName evidence="1">Uncharacterized protein</fullName>
    </submittedName>
</protein>
<gene>
    <name evidence="1" type="ORF">RRG08_030396</name>
</gene>
<reference evidence="1" key="1">
    <citation type="journal article" date="2023" name="G3 (Bethesda)">
        <title>A reference genome for the long-term kleptoplast-retaining sea slug Elysia crispata morphotype clarki.</title>
        <authorList>
            <person name="Eastman K.E."/>
            <person name="Pendleton A.L."/>
            <person name="Shaikh M.A."/>
            <person name="Suttiyut T."/>
            <person name="Ogas R."/>
            <person name="Tomko P."/>
            <person name="Gavelis G."/>
            <person name="Widhalm J.R."/>
            <person name="Wisecaver J.H."/>
        </authorList>
    </citation>
    <scope>NUCLEOTIDE SEQUENCE</scope>
    <source>
        <strain evidence="1">ECLA1</strain>
    </source>
</reference>
<sequence length="84" mass="9616">MVAVFIRPEKEELIQENTVQPELKDRPHGQPVLFVFYQDGRRLTCRISKTAVLKVTIYDDLNLIFNRMCLDTSASLSGIECTLS</sequence>
<comment type="caution">
    <text evidence="1">The sequence shown here is derived from an EMBL/GenBank/DDBJ whole genome shotgun (WGS) entry which is preliminary data.</text>
</comment>
<organism evidence="1 2">
    <name type="scientific">Elysia crispata</name>
    <name type="common">lettuce slug</name>
    <dbReference type="NCBI Taxonomy" id="231223"/>
    <lineage>
        <taxon>Eukaryota</taxon>
        <taxon>Metazoa</taxon>
        <taxon>Spiralia</taxon>
        <taxon>Lophotrochozoa</taxon>
        <taxon>Mollusca</taxon>
        <taxon>Gastropoda</taxon>
        <taxon>Heterobranchia</taxon>
        <taxon>Euthyneura</taxon>
        <taxon>Panpulmonata</taxon>
        <taxon>Sacoglossa</taxon>
        <taxon>Placobranchoidea</taxon>
        <taxon>Plakobranchidae</taxon>
        <taxon>Elysia</taxon>
    </lineage>
</organism>
<dbReference type="EMBL" id="JAWDGP010006267">
    <property type="protein sequence ID" value="KAK3744313.1"/>
    <property type="molecule type" value="Genomic_DNA"/>
</dbReference>
<evidence type="ECO:0000313" key="2">
    <source>
        <dbReference type="Proteomes" id="UP001283361"/>
    </source>
</evidence>
<keyword evidence="2" id="KW-1185">Reference proteome</keyword>
<name>A0AAE0YFS3_9GAST</name>
<accession>A0AAE0YFS3</accession>
<dbReference type="Proteomes" id="UP001283361">
    <property type="component" value="Unassembled WGS sequence"/>
</dbReference>
<proteinExistence type="predicted"/>